<accession>A0ABV5C9A2</accession>
<reference evidence="1 2" key="1">
    <citation type="submission" date="2024-09" db="EMBL/GenBank/DDBJ databases">
        <title>Paenibacillus zeirhizospherea sp. nov., isolated from surface of the maize (Zea mays) roots in a horticulture field, Hungary.</title>
        <authorList>
            <person name="Marton D."/>
            <person name="Farkas M."/>
            <person name="Bedics A."/>
            <person name="Toth E."/>
            <person name="Tancsics A."/>
            <person name="Boka K."/>
            <person name="Marati G."/>
            <person name="Kriszt B."/>
            <person name="Cserhati M."/>
        </authorList>
    </citation>
    <scope>NUCLEOTIDE SEQUENCE [LARGE SCALE GENOMIC DNA]</scope>
    <source>
        <strain evidence="1 2">JCM 18446</strain>
    </source>
</reference>
<dbReference type="RefSeq" id="WP_375523074.1">
    <property type="nucleotide sequence ID" value="NZ_JBHIRY010000061.1"/>
</dbReference>
<dbReference type="Gene3D" id="2.60.120.40">
    <property type="match status" value="1"/>
</dbReference>
<comment type="caution">
    <text evidence="1">The sequence shown here is derived from an EMBL/GenBank/DDBJ whole genome shotgun (WGS) entry which is preliminary data.</text>
</comment>
<sequence length="663" mass="73364">MDNDTSQEAYPKIDRNFTRLNQEIAGIKGSMVIASYYGLNASVGDNDATALLNDLFAEAKIQGKKYVYFDVPHTYHVSGPLTNARDLILLGDGASIKSSNLNNYYIQICNTLQVYTGKYNTMVHDEDMFAIVWRAIQNTKVVNVCIWGDSISTGSEDNIGINYNTGPRVGEGSPHGLTAGDAYVHRLIDMLVTKFKDVTFNFYNRAIGGSMIQQWQDAKTFSTVTKPWIDHIQDTNADLFITAWGMNNETISSAKEFIYYMDQITNHIHANFTKQPSMVWLTTPRPVMALEDSRFGTYDAQFARDLAAYAARMHGKSKGHYIIDVNKVSNLKRAGKDFEHPIMRELAVTNTQVDGLLSGNYTKTGTDYMLATIGQYLQFNVQLKDFVLEFEVRFGLNLPAGNESLWLAYNLIGDIADQGSVILFYPKEPSGVGAIGDYSRYLDHAHWGRQGLYTDSVFWDDNTFKRIRVEKRGDILDIFLNRIRVMRTRTKLNNFNHPATVGIEEVYEVALREFVDDLADIHIGIPGPAGPTVTENYLNVVSQGHAVPSGAAVPLGAHTAANGTAITHVFGSPQIVLEANQTYQATYSGTVRVANGGAIIAFKLNGVRIGFTSSFSSLTNGTNLSFSNTVIFSTTGESILTVNNMNAVDQTFVTLNVSVVKLA</sequence>
<dbReference type="SUPFAM" id="SSF52266">
    <property type="entry name" value="SGNH hydrolase"/>
    <property type="match status" value="1"/>
</dbReference>
<gene>
    <name evidence="1" type="ORF">ACE5LO_27350</name>
</gene>
<dbReference type="InterPro" id="IPR036514">
    <property type="entry name" value="SGNH_hydro_sf"/>
</dbReference>
<dbReference type="InterPro" id="IPR008983">
    <property type="entry name" value="Tumour_necrosis_fac-like_dom"/>
</dbReference>
<evidence type="ECO:0008006" key="3">
    <source>
        <dbReference type="Google" id="ProtNLM"/>
    </source>
</evidence>
<protein>
    <recommendedName>
        <fullName evidence="3">SGNH hydrolase-type esterase domain-containing protein</fullName>
    </recommendedName>
</protein>
<proteinExistence type="predicted"/>
<dbReference type="Gene3D" id="3.40.50.1110">
    <property type="entry name" value="SGNH hydrolase"/>
    <property type="match status" value="1"/>
</dbReference>
<dbReference type="EMBL" id="JBHIRY010000061">
    <property type="protein sequence ID" value="MFB5764079.1"/>
    <property type="molecule type" value="Genomic_DNA"/>
</dbReference>
<keyword evidence="2" id="KW-1185">Reference proteome</keyword>
<evidence type="ECO:0000313" key="2">
    <source>
        <dbReference type="Proteomes" id="UP001580430"/>
    </source>
</evidence>
<dbReference type="Proteomes" id="UP001580430">
    <property type="component" value="Unassembled WGS sequence"/>
</dbReference>
<organism evidence="1 2">
    <name type="scientific">Paenibacillus medicaginis</name>
    <dbReference type="NCBI Taxonomy" id="1470560"/>
    <lineage>
        <taxon>Bacteria</taxon>
        <taxon>Bacillati</taxon>
        <taxon>Bacillota</taxon>
        <taxon>Bacilli</taxon>
        <taxon>Bacillales</taxon>
        <taxon>Paenibacillaceae</taxon>
        <taxon>Paenibacillus</taxon>
    </lineage>
</organism>
<name>A0ABV5C9A2_9BACL</name>
<evidence type="ECO:0000313" key="1">
    <source>
        <dbReference type="EMBL" id="MFB5764079.1"/>
    </source>
</evidence>